<keyword evidence="2" id="KW-0508">mRNA splicing</keyword>
<dbReference type="GO" id="GO:0006396">
    <property type="term" value="P:RNA processing"/>
    <property type="evidence" value="ECO:0007669"/>
    <property type="project" value="InterPro"/>
</dbReference>
<name>A0A8T0F4N9_ARGBR</name>
<dbReference type="InterPro" id="IPR027141">
    <property type="entry name" value="LSm4/Sm_D1/D3"/>
</dbReference>
<dbReference type="SUPFAM" id="SSF50182">
    <property type="entry name" value="Sm-like ribonucleoproteins"/>
    <property type="match status" value="1"/>
</dbReference>
<evidence type="ECO:0000313" key="6">
    <source>
        <dbReference type="EMBL" id="KAF8785402.1"/>
    </source>
</evidence>
<keyword evidence="2" id="KW-0507">mRNA processing</keyword>
<evidence type="ECO:0000256" key="4">
    <source>
        <dbReference type="SAM" id="MobiDB-lite"/>
    </source>
</evidence>
<proteinExistence type="predicted"/>
<dbReference type="PANTHER" id="PTHR23338">
    <property type="entry name" value="SMALL NUCLEAR RIBONUCLEOPROTEIN SM"/>
    <property type="match status" value="1"/>
</dbReference>
<comment type="subcellular location">
    <subcellularLocation>
        <location evidence="1">Nucleus</location>
    </subcellularLocation>
</comment>
<evidence type="ECO:0000256" key="3">
    <source>
        <dbReference type="ARBA" id="ARBA00023242"/>
    </source>
</evidence>
<dbReference type="InterPro" id="IPR010920">
    <property type="entry name" value="LSM_dom_sf"/>
</dbReference>
<comment type="caution">
    <text evidence="6">The sequence shown here is derived from an EMBL/GenBank/DDBJ whole genome shotgun (WGS) entry which is preliminary data.</text>
</comment>
<keyword evidence="2" id="KW-0747">Spliceosome</keyword>
<dbReference type="InterPro" id="IPR001163">
    <property type="entry name" value="Sm_dom_euk/arc"/>
</dbReference>
<dbReference type="AlphaFoldDB" id="A0A8T0F4N9"/>
<dbReference type="EMBL" id="JABXBU010000030">
    <property type="protein sequence ID" value="KAF8785402.1"/>
    <property type="molecule type" value="Genomic_DNA"/>
</dbReference>
<dbReference type="Pfam" id="PF01423">
    <property type="entry name" value="LSM"/>
    <property type="match status" value="1"/>
</dbReference>
<sequence length="124" mass="13757">MDVGVPTQLLQEAEGEIISVEVMTGEEFRGKLIKAQNNNYCILSDVTVTYKSGFVRSSVETYLRWKQIRFIILPEKINKLLREMALSGAQESIPGKTAILPSKAARGRGRGRGHGRGRGRGQCH</sequence>
<feature type="domain" description="Sm" evidence="5">
    <location>
        <begin position="9"/>
        <end position="72"/>
    </location>
</feature>
<keyword evidence="3" id="KW-0539">Nucleus</keyword>
<protein>
    <submittedName>
        <fullName evidence="6">Small nuclear ribonucleoprotein Sm D3 like protein</fullName>
    </submittedName>
</protein>
<keyword evidence="7" id="KW-1185">Reference proteome</keyword>
<accession>A0A8T0F4N9</accession>
<feature type="region of interest" description="Disordered" evidence="4">
    <location>
        <begin position="100"/>
        <end position="124"/>
    </location>
</feature>
<evidence type="ECO:0000256" key="1">
    <source>
        <dbReference type="ARBA" id="ARBA00004123"/>
    </source>
</evidence>
<evidence type="ECO:0000259" key="5">
    <source>
        <dbReference type="Pfam" id="PF01423"/>
    </source>
</evidence>
<keyword evidence="6" id="KW-0687">Ribonucleoprotein</keyword>
<feature type="compositionally biased region" description="Basic residues" evidence="4">
    <location>
        <begin position="105"/>
        <end position="124"/>
    </location>
</feature>
<organism evidence="6 7">
    <name type="scientific">Argiope bruennichi</name>
    <name type="common">Wasp spider</name>
    <name type="synonym">Aranea bruennichi</name>
    <dbReference type="NCBI Taxonomy" id="94029"/>
    <lineage>
        <taxon>Eukaryota</taxon>
        <taxon>Metazoa</taxon>
        <taxon>Ecdysozoa</taxon>
        <taxon>Arthropoda</taxon>
        <taxon>Chelicerata</taxon>
        <taxon>Arachnida</taxon>
        <taxon>Araneae</taxon>
        <taxon>Araneomorphae</taxon>
        <taxon>Entelegynae</taxon>
        <taxon>Araneoidea</taxon>
        <taxon>Araneidae</taxon>
        <taxon>Argiope</taxon>
    </lineage>
</organism>
<dbReference type="Gene3D" id="2.30.30.100">
    <property type="match status" value="1"/>
</dbReference>
<dbReference type="Proteomes" id="UP000807504">
    <property type="component" value="Unassembled WGS sequence"/>
</dbReference>
<reference evidence="6" key="2">
    <citation type="submission" date="2020-06" db="EMBL/GenBank/DDBJ databases">
        <authorList>
            <person name="Sheffer M."/>
        </authorList>
    </citation>
    <scope>NUCLEOTIDE SEQUENCE</scope>
</reference>
<reference evidence="6" key="1">
    <citation type="journal article" date="2020" name="bioRxiv">
        <title>Chromosome-level reference genome of the European wasp spider Argiope bruennichi: a resource for studies on range expansion and evolutionary adaptation.</title>
        <authorList>
            <person name="Sheffer M.M."/>
            <person name="Hoppe A."/>
            <person name="Krehenwinkel H."/>
            <person name="Uhl G."/>
            <person name="Kuss A.W."/>
            <person name="Jensen L."/>
            <person name="Jensen C."/>
            <person name="Gillespie R.G."/>
            <person name="Hoff K.J."/>
            <person name="Prost S."/>
        </authorList>
    </citation>
    <scope>NUCLEOTIDE SEQUENCE</scope>
</reference>
<dbReference type="GO" id="GO:0005681">
    <property type="term" value="C:spliceosomal complex"/>
    <property type="evidence" value="ECO:0007669"/>
    <property type="project" value="UniProtKB-KW"/>
</dbReference>
<gene>
    <name evidence="6" type="ORF">HNY73_010945</name>
</gene>
<evidence type="ECO:0000313" key="7">
    <source>
        <dbReference type="Proteomes" id="UP000807504"/>
    </source>
</evidence>
<evidence type="ECO:0000256" key="2">
    <source>
        <dbReference type="ARBA" id="ARBA00022728"/>
    </source>
</evidence>